<dbReference type="Gene3D" id="3.90.75.10">
    <property type="entry name" value="Homing Intron 3 (I-ppo) Encoded Endonuclease, Chain A"/>
    <property type="match status" value="1"/>
</dbReference>
<keyword evidence="2" id="KW-0540">Nuclease</keyword>
<feature type="domain" description="HNH nuclease" evidence="1">
    <location>
        <begin position="53"/>
        <end position="94"/>
    </location>
</feature>
<keyword evidence="2" id="KW-0255">Endonuclease</keyword>
<reference evidence="3" key="1">
    <citation type="journal article" date="2019" name="Int. J. Syst. Evol. Microbiol.">
        <title>The Global Catalogue of Microorganisms (GCM) 10K type strain sequencing project: providing services to taxonomists for standard genome sequencing and annotation.</title>
        <authorList>
            <consortium name="The Broad Institute Genomics Platform"/>
            <consortium name="The Broad Institute Genome Sequencing Center for Infectious Disease"/>
            <person name="Wu L."/>
            <person name="Ma J."/>
        </authorList>
    </citation>
    <scope>NUCLEOTIDE SEQUENCE [LARGE SCALE GENOMIC DNA]</scope>
    <source>
        <strain evidence="3">CCM 3243</strain>
    </source>
</reference>
<protein>
    <submittedName>
        <fullName evidence="2">HNH endonuclease</fullName>
    </submittedName>
</protein>
<keyword evidence="3" id="KW-1185">Reference proteome</keyword>
<dbReference type="InterPro" id="IPR044930">
    <property type="entry name" value="Homing_endonuclease_His-Me"/>
</dbReference>
<dbReference type="SUPFAM" id="SSF54060">
    <property type="entry name" value="His-Me finger endonucleases"/>
    <property type="match status" value="1"/>
</dbReference>
<accession>A0ABV8NDW4</accession>
<dbReference type="EMBL" id="JBHSCF010000055">
    <property type="protein sequence ID" value="MFC4190425.1"/>
    <property type="molecule type" value="Genomic_DNA"/>
</dbReference>
<evidence type="ECO:0000313" key="3">
    <source>
        <dbReference type="Proteomes" id="UP001595871"/>
    </source>
</evidence>
<name>A0ABV8NDW4_9ACTN</name>
<sequence length="166" mass="18080">METGDPLLTKKAPNGAFKALLKSAAVATGDACITVPDRTGRPVAQHNGRSMNASRVVWILANGDPGSLHVLHRCHNGQCLNIKHLYLGDHDRNMQDMAQAGRWDRGGRPVVRGEGHGCAVLTEDDVRSIRERADGGASMASLGREYGVHWRTVDKVVKRETWAHVS</sequence>
<dbReference type="GO" id="GO:0004519">
    <property type="term" value="F:endonuclease activity"/>
    <property type="evidence" value="ECO:0007669"/>
    <property type="project" value="UniProtKB-KW"/>
</dbReference>
<dbReference type="Pfam" id="PF13392">
    <property type="entry name" value="HNH_3"/>
    <property type="match status" value="1"/>
</dbReference>
<dbReference type="Proteomes" id="UP001595871">
    <property type="component" value="Unassembled WGS sequence"/>
</dbReference>
<keyword evidence="2" id="KW-0378">Hydrolase</keyword>
<dbReference type="InterPro" id="IPR003615">
    <property type="entry name" value="HNH_nuc"/>
</dbReference>
<dbReference type="RefSeq" id="WP_200693851.1">
    <property type="nucleotide sequence ID" value="NZ_BAAAYA010000005.1"/>
</dbReference>
<organism evidence="2 3">
    <name type="scientific">Streptomyces flavovirens</name>
    <dbReference type="NCBI Taxonomy" id="52258"/>
    <lineage>
        <taxon>Bacteria</taxon>
        <taxon>Bacillati</taxon>
        <taxon>Actinomycetota</taxon>
        <taxon>Actinomycetes</taxon>
        <taxon>Kitasatosporales</taxon>
        <taxon>Streptomycetaceae</taxon>
        <taxon>Streptomyces</taxon>
    </lineage>
</organism>
<evidence type="ECO:0000313" key="2">
    <source>
        <dbReference type="EMBL" id="MFC4190425.1"/>
    </source>
</evidence>
<gene>
    <name evidence="2" type="ORF">ACFO3R_29210</name>
</gene>
<evidence type="ECO:0000259" key="1">
    <source>
        <dbReference type="Pfam" id="PF13392"/>
    </source>
</evidence>
<dbReference type="InterPro" id="IPR044925">
    <property type="entry name" value="His-Me_finger_sf"/>
</dbReference>
<proteinExistence type="predicted"/>
<comment type="caution">
    <text evidence="2">The sequence shown here is derived from an EMBL/GenBank/DDBJ whole genome shotgun (WGS) entry which is preliminary data.</text>
</comment>